<gene>
    <name evidence="1" type="ORF">SK3146_01564</name>
</gene>
<protein>
    <submittedName>
        <fullName evidence="1">Uncharacterized protein</fullName>
    </submittedName>
</protein>
<organism evidence="1 2">
    <name type="scientific">Paenibacillus konkukensis</name>
    <dbReference type="NCBI Taxonomy" id="2020716"/>
    <lineage>
        <taxon>Bacteria</taxon>
        <taxon>Bacillati</taxon>
        <taxon>Bacillota</taxon>
        <taxon>Bacilli</taxon>
        <taxon>Bacillales</taxon>
        <taxon>Paenibacillaceae</taxon>
        <taxon>Paenibacillus</taxon>
    </lineage>
</organism>
<dbReference type="EMBL" id="CP027059">
    <property type="protein sequence ID" value="UQZ82407.1"/>
    <property type="molecule type" value="Genomic_DNA"/>
</dbReference>
<keyword evidence="2" id="KW-1185">Reference proteome</keyword>
<sequence>MKPLAFLHDMYDSFPFQKNTIVLSVLPDQLRVAEYSKLKSLLKRRMPTWIDNSKNVWEDKLK</sequence>
<reference evidence="1" key="1">
    <citation type="submission" date="2018-02" db="EMBL/GenBank/DDBJ databases">
        <authorList>
            <person name="Kim S.-K."/>
            <person name="Jung H.-I."/>
            <person name="Lee S.-W."/>
        </authorList>
    </citation>
    <scope>NUCLEOTIDE SEQUENCE</scope>
    <source>
        <strain evidence="1">SK3146</strain>
    </source>
</reference>
<reference evidence="1" key="2">
    <citation type="journal article" date="2021" name="J Anim Sci Technol">
        <title>Complete genome sequence of Paenibacillus konkukensis sp. nov. SK3146 as a potential probiotic strain.</title>
        <authorList>
            <person name="Jung H.I."/>
            <person name="Park S."/>
            <person name="Niu K.M."/>
            <person name="Lee S.W."/>
            <person name="Kothari D."/>
            <person name="Yi K.J."/>
            <person name="Kim S.K."/>
        </authorList>
    </citation>
    <scope>NUCLEOTIDE SEQUENCE</scope>
    <source>
        <strain evidence="1">SK3146</strain>
    </source>
</reference>
<accession>A0ABY4RJ09</accession>
<proteinExistence type="predicted"/>
<dbReference type="Proteomes" id="UP001057134">
    <property type="component" value="Chromosome"/>
</dbReference>
<evidence type="ECO:0000313" key="2">
    <source>
        <dbReference type="Proteomes" id="UP001057134"/>
    </source>
</evidence>
<name>A0ABY4RJ09_9BACL</name>
<evidence type="ECO:0000313" key="1">
    <source>
        <dbReference type="EMBL" id="UQZ82407.1"/>
    </source>
</evidence>